<dbReference type="InterPro" id="IPR013849">
    <property type="entry name" value="DNA_helicase_Holl-junc_RuvA_I"/>
</dbReference>
<feature type="non-terminal residue" evidence="2">
    <location>
        <position position="91"/>
    </location>
</feature>
<dbReference type="GO" id="GO:0006310">
    <property type="term" value="P:DNA recombination"/>
    <property type="evidence" value="ECO:0007669"/>
    <property type="project" value="InterPro"/>
</dbReference>
<evidence type="ECO:0000313" key="2">
    <source>
        <dbReference type="EMBL" id="SYV90045.1"/>
    </source>
</evidence>
<name>A0A3B0P535_9BACT</name>
<dbReference type="AlphaFoldDB" id="A0A3B0P535"/>
<evidence type="ECO:0000313" key="3">
    <source>
        <dbReference type="Proteomes" id="UP000259864"/>
    </source>
</evidence>
<proteinExistence type="predicted"/>
<dbReference type="EC" id="3.6.4.12" evidence="2"/>
<keyword evidence="2" id="KW-0347">Helicase</keyword>
<keyword evidence="2" id="KW-0067">ATP-binding</keyword>
<dbReference type="GO" id="GO:0005524">
    <property type="term" value="F:ATP binding"/>
    <property type="evidence" value="ECO:0007669"/>
    <property type="project" value="InterPro"/>
</dbReference>
<gene>
    <name evidence="2" type="primary">ruvA</name>
    <name evidence="2" type="ORF">NCTC10135_00554</name>
</gene>
<keyword evidence="2" id="KW-0378">Hydrolase</keyword>
<sequence length="91" mass="10487">MTIYLYGKIVHVSTNYLILDHNGMGELIYVPQIDRFKVGDIKKIFISQIINEYNKVTYGFENFKEMVIFEDLITLQGLGPKTAISILNVGW</sequence>
<dbReference type="InterPro" id="IPR012340">
    <property type="entry name" value="NA-bd_OB-fold"/>
</dbReference>
<dbReference type="GO" id="GO:0006281">
    <property type="term" value="P:DNA repair"/>
    <property type="evidence" value="ECO:0007669"/>
    <property type="project" value="InterPro"/>
</dbReference>
<keyword evidence="2" id="KW-0547">Nucleotide-binding</keyword>
<dbReference type="GO" id="GO:0009378">
    <property type="term" value="F:four-way junction helicase activity"/>
    <property type="evidence" value="ECO:0007669"/>
    <property type="project" value="InterPro"/>
</dbReference>
<dbReference type="STRING" id="1188234.MALK_0500"/>
<feature type="domain" description="DNA helicase Holliday junction RuvA type" evidence="1">
    <location>
        <begin position="1"/>
        <end position="59"/>
    </location>
</feature>
<dbReference type="SUPFAM" id="SSF50249">
    <property type="entry name" value="Nucleic acid-binding proteins"/>
    <property type="match status" value="1"/>
</dbReference>
<reference evidence="3" key="1">
    <citation type="submission" date="2018-06" db="EMBL/GenBank/DDBJ databases">
        <authorList>
            <consortium name="Pathogen Informatics"/>
        </authorList>
    </citation>
    <scope>NUCLEOTIDE SEQUENCE [LARGE SCALE GENOMIC DNA]</scope>
    <source>
        <strain evidence="3">NCTC10135</strain>
    </source>
</reference>
<organism evidence="2 3">
    <name type="scientific">Metamycoplasma alkalescens</name>
    <dbReference type="NCBI Taxonomy" id="45363"/>
    <lineage>
        <taxon>Bacteria</taxon>
        <taxon>Bacillati</taxon>
        <taxon>Mycoplasmatota</taxon>
        <taxon>Mycoplasmoidales</taxon>
        <taxon>Metamycoplasmataceae</taxon>
        <taxon>Metamycoplasma</taxon>
    </lineage>
</organism>
<dbReference type="KEGG" id="mala:NCTC10135_00554"/>
<dbReference type="EMBL" id="LS991949">
    <property type="protein sequence ID" value="SYV90045.1"/>
    <property type="molecule type" value="Genomic_DNA"/>
</dbReference>
<dbReference type="Gene3D" id="2.40.50.140">
    <property type="entry name" value="Nucleic acid-binding proteins"/>
    <property type="match status" value="1"/>
</dbReference>
<accession>A0A3B0P535</accession>
<dbReference type="Pfam" id="PF01330">
    <property type="entry name" value="RuvA_N"/>
    <property type="match status" value="1"/>
</dbReference>
<protein>
    <submittedName>
        <fullName evidence="2">Holliday junction DNA helicase RuvA</fullName>
        <ecNumber evidence="2">3.6.4.12</ecNumber>
    </submittedName>
</protein>
<evidence type="ECO:0000259" key="1">
    <source>
        <dbReference type="Pfam" id="PF01330"/>
    </source>
</evidence>
<dbReference type="GO" id="GO:0016787">
    <property type="term" value="F:hydrolase activity"/>
    <property type="evidence" value="ECO:0007669"/>
    <property type="project" value="UniProtKB-KW"/>
</dbReference>
<dbReference type="Proteomes" id="UP000259864">
    <property type="component" value="Chromosome 1"/>
</dbReference>